<comment type="caution">
    <text evidence="2">The sequence shown here is derived from an EMBL/GenBank/DDBJ whole genome shotgun (WGS) entry which is preliminary data.</text>
</comment>
<dbReference type="InterPro" id="IPR001932">
    <property type="entry name" value="PPM-type_phosphatase-like_dom"/>
</dbReference>
<evidence type="ECO:0000313" key="2">
    <source>
        <dbReference type="EMBL" id="KAJ3080642.1"/>
    </source>
</evidence>
<dbReference type="GO" id="GO:0004741">
    <property type="term" value="F:[pyruvate dehydrogenase (acetyl-transferring)]-phosphatase activity"/>
    <property type="evidence" value="ECO:0007669"/>
    <property type="project" value="TreeGrafter"/>
</dbReference>
<dbReference type="Proteomes" id="UP001211907">
    <property type="component" value="Unassembled WGS sequence"/>
</dbReference>
<sequence length="337" mass="36251">IVNGGIDVDVDVAAPAASTADAIRAHLRPAIAGSCALLAYFHHDDLYVACTGDSRAVIGRRKADGLWEPIDLSVDQTVKNPAEYSRLLDEHPAESDSVVVKGRVLGGLMPTRAFGDARYKWPSQLSQILLPNVTNRNPPKNYLTPPYVTATPVVTHYKITPSRDLFLVLATDGLYDELSSQEVVTVVSGFLQHHGVAAAPSVDWGPNPLVDHKAVFAFTKDSNAATCLIRNALGGANEDKMKKLLGIPPPYSRRFRDDITAKVIFFDHNTDNSVGAVGLNKEPLVTQATNVIEGLPPVDVNLASAKQHRLQSWASYFKKMDGSGSSGGSGLFGKSKL</sequence>
<dbReference type="Gene3D" id="3.60.40.10">
    <property type="entry name" value="PPM-type phosphatase domain"/>
    <property type="match status" value="1"/>
</dbReference>
<dbReference type="EMBL" id="JADGJH010005426">
    <property type="protein sequence ID" value="KAJ3080642.1"/>
    <property type="molecule type" value="Genomic_DNA"/>
</dbReference>
<reference evidence="2" key="1">
    <citation type="submission" date="2020-05" db="EMBL/GenBank/DDBJ databases">
        <title>Phylogenomic resolution of chytrid fungi.</title>
        <authorList>
            <person name="Stajich J.E."/>
            <person name="Amses K."/>
            <person name="Simmons R."/>
            <person name="Seto K."/>
            <person name="Myers J."/>
            <person name="Bonds A."/>
            <person name="Quandt C.A."/>
            <person name="Barry K."/>
            <person name="Liu P."/>
            <person name="Grigoriev I."/>
            <person name="Longcore J.E."/>
            <person name="James T.Y."/>
        </authorList>
    </citation>
    <scope>NUCLEOTIDE SEQUENCE</scope>
    <source>
        <strain evidence="2">JEL0513</strain>
    </source>
</reference>
<dbReference type="PANTHER" id="PTHR13832:SF792">
    <property type="entry name" value="GM14286P"/>
    <property type="match status" value="1"/>
</dbReference>
<dbReference type="GO" id="GO:0005739">
    <property type="term" value="C:mitochondrion"/>
    <property type="evidence" value="ECO:0007669"/>
    <property type="project" value="TreeGrafter"/>
</dbReference>
<feature type="domain" description="PPM-type phosphatase" evidence="1">
    <location>
        <begin position="1"/>
        <end position="266"/>
    </location>
</feature>
<gene>
    <name evidence="2" type="ORF">HK100_010093</name>
</gene>
<dbReference type="PANTHER" id="PTHR13832">
    <property type="entry name" value="PROTEIN PHOSPHATASE 2C"/>
    <property type="match status" value="1"/>
</dbReference>
<dbReference type="PROSITE" id="PS51746">
    <property type="entry name" value="PPM_2"/>
    <property type="match status" value="1"/>
</dbReference>
<dbReference type="CDD" id="cd00143">
    <property type="entry name" value="PP2Cc"/>
    <property type="match status" value="1"/>
</dbReference>
<keyword evidence="3" id="KW-1185">Reference proteome</keyword>
<evidence type="ECO:0000259" key="1">
    <source>
        <dbReference type="PROSITE" id="PS51746"/>
    </source>
</evidence>
<dbReference type="SMART" id="SM00332">
    <property type="entry name" value="PP2Cc"/>
    <property type="match status" value="1"/>
</dbReference>
<organism evidence="2 3">
    <name type="scientific">Physocladia obscura</name>
    <dbReference type="NCBI Taxonomy" id="109957"/>
    <lineage>
        <taxon>Eukaryota</taxon>
        <taxon>Fungi</taxon>
        <taxon>Fungi incertae sedis</taxon>
        <taxon>Chytridiomycota</taxon>
        <taxon>Chytridiomycota incertae sedis</taxon>
        <taxon>Chytridiomycetes</taxon>
        <taxon>Chytridiales</taxon>
        <taxon>Chytriomycetaceae</taxon>
        <taxon>Physocladia</taxon>
    </lineage>
</organism>
<dbReference type="SUPFAM" id="SSF81606">
    <property type="entry name" value="PP2C-like"/>
    <property type="match status" value="1"/>
</dbReference>
<dbReference type="Pfam" id="PF00481">
    <property type="entry name" value="PP2C"/>
    <property type="match status" value="1"/>
</dbReference>
<accession>A0AAD5X9Y4</accession>
<dbReference type="AlphaFoldDB" id="A0AAD5X9Y4"/>
<name>A0AAD5X9Y4_9FUNG</name>
<protein>
    <recommendedName>
        <fullName evidence="1">PPM-type phosphatase domain-containing protein</fullName>
    </recommendedName>
</protein>
<proteinExistence type="predicted"/>
<dbReference type="InterPro" id="IPR015655">
    <property type="entry name" value="PP2C"/>
</dbReference>
<feature type="non-terminal residue" evidence="2">
    <location>
        <position position="1"/>
    </location>
</feature>
<evidence type="ECO:0000313" key="3">
    <source>
        <dbReference type="Proteomes" id="UP001211907"/>
    </source>
</evidence>
<dbReference type="InterPro" id="IPR036457">
    <property type="entry name" value="PPM-type-like_dom_sf"/>
</dbReference>